<dbReference type="Proteomes" id="UP000886523">
    <property type="component" value="Unassembled WGS sequence"/>
</dbReference>
<feature type="region of interest" description="Disordered" evidence="1">
    <location>
        <begin position="128"/>
        <end position="176"/>
    </location>
</feature>
<feature type="compositionally biased region" description="Basic and acidic residues" evidence="1">
    <location>
        <begin position="163"/>
        <end position="176"/>
    </location>
</feature>
<feature type="compositionally biased region" description="Polar residues" evidence="1">
    <location>
        <begin position="131"/>
        <end position="141"/>
    </location>
</feature>
<dbReference type="AlphaFoldDB" id="A0A9P6DWP1"/>
<evidence type="ECO:0000313" key="3">
    <source>
        <dbReference type="Proteomes" id="UP000886523"/>
    </source>
</evidence>
<dbReference type="EMBL" id="MU128937">
    <property type="protein sequence ID" value="KAF9516622.1"/>
    <property type="molecule type" value="Genomic_DNA"/>
</dbReference>
<protein>
    <submittedName>
        <fullName evidence="2">Uncharacterized protein</fullName>
    </submittedName>
</protein>
<organism evidence="2 3">
    <name type="scientific">Hydnum rufescens UP504</name>
    <dbReference type="NCBI Taxonomy" id="1448309"/>
    <lineage>
        <taxon>Eukaryota</taxon>
        <taxon>Fungi</taxon>
        <taxon>Dikarya</taxon>
        <taxon>Basidiomycota</taxon>
        <taxon>Agaricomycotina</taxon>
        <taxon>Agaricomycetes</taxon>
        <taxon>Cantharellales</taxon>
        <taxon>Hydnaceae</taxon>
        <taxon>Hydnum</taxon>
    </lineage>
</organism>
<feature type="compositionally biased region" description="Polar residues" evidence="1">
    <location>
        <begin position="307"/>
        <end position="331"/>
    </location>
</feature>
<sequence length="352" mass="39339">MSRPLHRAGSSTVDRDAHTHLDSNEPTTSTSTPTPSNSCDPFQLLHYAASLLAENTSYKSDIERLRLTFTTERAILSRLWHLNPSIPIGSLMHLLFISQDRVEQRARLEAVERAWNSAKERVQVVEARESMLSSEQTSSLRDQARPSNMGLGPGRHDHRKGGLQRERTRAQGEIDHREREMTEIRDKLDALDRDEQEYWEMLFKSYCSAHTSEATEVVGRVPLLRDPLDVGIQLPLEAAFTNSSIKQTSKVITVEQDHEILPQDDASLPEIPDSPPSPTIPVPPIPIPLIFDGPSPTDDKGSHWRLSATSNNTNPGSSAGESSLVGPSTPLTRPMSLYYRPSSAQTCWRRPN</sequence>
<name>A0A9P6DWP1_9AGAM</name>
<evidence type="ECO:0000256" key="1">
    <source>
        <dbReference type="SAM" id="MobiDB-lite"/>
    </source>
</evidence>
<proteinExistence type="predicted"/>
<feature type="compositionally biased region" description="Low complexity" evidence="1">
    <location>
        <begin position="26"/>
        <end position="36"/>
    </location>
</feature>
<reference evidence="2" key="1">
    <citation type="journal article" date="2020" name="Nat. Commun.">
        <title>Large-scale genome sequencing of mycorrhizal fungi provides insights into the early evolution of symbiotic traits.</title>
        <authorList>
            <person name="Miyauchi S."/>
            <person name="Kiss E."/>
            <person name="Kuo A."/>
            <person name="Drula E."/>
            <person name="Kohler A."/>
            <person name="Sanchez-Garcia M."/>
            <person name="Morin E."/>
            <person name="Andreopoulos B."/>
            <person name="Barry K.W."/>
            <person name="Bonito G."/>
            <person name="Buee M."/>
            <person name="Carver A."/>
            <person name="Chen C."/>
            <person name="Cichocki N."/>
            <person name="Clum A."/>
            <person name="Culley D."/>
            <person name="Crous P.W."/>
            <person name="Fauchery L."/>
            <person name="Girlanda M."/>
            <person name="Hayes R.D."/>
            <person name="Keri Z."/>
            <person name="LaButti K."/>
            <person name="Lipzen A."/>
            <person name="Lombard V."/>
            <person name="Magnuson J."/>
            <person name="Maillard F."/>
            <person name="Murat C."/>
            <person name="Nolan M."/>
            <person name="Ohm R.A."/>
            <person name="Pangilinan J."/>
            <person name="Pereira M.F."/>
            <person name="Perotto S."/>
            <person name="Peter M."/>
            <person name="Pfister S."/>
            <person name="Riley R."/>
            <person name="Sitrit Y."/>
            <person name="Stielow J.B."/>
            <person name="Szollosi G."/>
            <person name="Zifcakova L."/>
            <person name="Stursova M."/>
            <person name="Spatafora J.W."/>
            <person name="Tedersoo L."/>
            <person name="Vaario L.M."/>
            <person name="Yamada A."/>
            <person name="Yan M."/>
            <person name="Wang P."/>
            <person name="Xu J."/>
            <person name="Bruns T."/>
            <person name="Baldrian P."/>
            <person name="Vilgalys R."/>
            <person name="Dunand C."/>
            <person name="Henrissat B."/>
            <person name="Grigoriev I.V."/>
            <person name="Hibbett D."/>
            <person name="Nagy L.G."/>
            <person name="Martin F.M."/>
        </authorList>
    </citation>
    <scope>NUCLEOTIDE SEQUENCE</scope>
    <source>
        <strain evidence="2">UP504</strain>
    </source>
</reference>
<comment type="caution">
    <text evidence="2">The sequence shown here is derived from an EMBL/GenBank/DDBJ whole genome shotgun (WGS) entry which is preliminary data.</text>
</comment>
<feature type="compositionally biased region" description="Pro residues" evidence="1">
    <location>
        <begin position="272"/>
        <end position="287"/>
    </location>
</feature>
<feature type="region of interest" description="Disordered" evidence="1">
    <location>
        <begin position="256"/>
        <end position="337"/>
    </location>
</feature>
<feature type="region of interest" description="Disordered" evidence="1">
    <location>
        <begin position="1"/>
        <end position="37"/>
    </location>
</feature>
<accession>A0A9P6DWP1</accession>
<gene>
    <name evidence="2" type="ORF">BS47DRAFT_617294</name>
</gene>
<evidence type="ECO:0000313" key="2">
    <source>
        <dbReference type="EMBL" id="KAF9516622.1"/>
    </source>
</evidence>
<keyword evidence="3" id="KW-1185">Reference proteome</keyword>
<feature type="compositionally biased region" description="Basic and acidic residues" evidence="1">
    <location>
        <begin position="13"/>
        <end position="23"/>
    </location>
</feature>